<feature type="domain" description="NlpC/P60" evidence="6">
    <location>
        <begin position="200"/>
        <end position="313"/>
    </location>
</feature>
<dbReference type="Gene3D" id="3.90.1720.10">
    <property type="entry name" value="endopeptidase domain like (from Nostoc punctiforme)"/>
    <property type="match status" value="1"/>
</dbReference>
<evidence type="ECO:0000256" key="5">
    <source>
        <dbReference type="SAM" id="MobiDB-lite"/>
    </source>
</evidence>
<dbReference type="InterPro" id="IPR038765">
    <property type="entry name" value="Papain-like_cys_pep_sf"/>
</dbReference>
<evidence type="ECO:0000256" key="2">
    <source>
        <dbReference type="ARBA" id="ARBA00022670"/>
    </source>
</evidence>
<evidence type="ECO:0000256" key="1">
    <source>
        <dbReference type="ARBA" id="ARBA00007074"/>
    </source>
</evidence>
<dbReference type="Proteomes" id="UP000035088">
    <property type="component" value="Unassembled WGS sequence"/>
</dbReference>
<dbReference type="AlphaFoldDB" id="G7GYM8"/>
<dbReference type="SUPFAM" id="SSF54001">
    <property type="entry name" value="Cysteine proteinases"/>
    <property type="match status" value="1"/>
</dbReference>
<dbReference type="Pfam" id="PF00877">
    <property type="entry name" value="NLPC_P60"/>
    <property type="match status" value="1"/>
</dbReference>
<reference evidence="7 8" key="1">
    <citation type="submission" date="2011-11" db="EMBL/GenBank/DDBJ databases">
        <title>Whole genome shotgun sequence of Gordonia araii NBRC 100433.</title>
        <authorList>
            <person name="Yoshida Y."/>
            <person name="Hosoyama A."/>
            <person name="Tsuchikane K."/>
            <person name="Katsumata H."/>
            <person name="Yamazaki S."/>
            <person name="Fujita N."/>
        </authorList>
    </citation>
    <scope>NUCLEOTIDE SEQUENCE [LARGE SCALE GENOMIC DNA]</scope>
    <source>
        <strain evidence="7 8">NBRC 100433</strain>
    </source>
</reference>
<evidence type="ECO:0000259" key="6">
    <source>
        <dbReference type="PROSITE" id="PS51935"/>
    </source>
</evidence>
<comment type="caution">
    <text evidence="7">The sequence shown here is derived from an EMBL/GenBank/DDBJ whole genome shotgun (WGS) entry which is preliminary data.</text>
</comment>
<dbReference type="InterPro" id="IPR051794">
    <property type="entry name" value="PG_Endopeptidase_C40"/>
</dbReference>
<keyword evidence="8" id="KW-1185">Reference proteome</keyword>
<keyword evidence="2" id="KW-0645">Protease</keyword>
<dbReference type="InterPro" id="IPR000064">
    <property type="entry name" value="NLP_P60_dom"/>
</dbReference>
<sequence length="313" mass="31993">MASAELLIAPLRVLIAALGTGVLPPGSPLAALQKAANASAREAAGAAREAQALAGSWAGHGGRAATQTAQSTGRRHRRSATSNSSSVAIVEAASAKVGRAAAELQRLLDSFARAANAMGPALYSVEGLMALLPVALDHVARGAAIVAKTQEALRSDAAALLANAKHLAPQPVPAPGTAGAGNDASLLVTLPNGKTVRAPNARAAKAVRAALSQRGVPYLWGGTTTKGFDCSGFTQWAYRQAGLDIPRLAQDQDNAGFRIGQAQVQPGDLAVWDGHVAMVIGDGLMVEAGDPVQINPIRTTNLGQGFQGFYRPR</sequence>
<evidence type="ECO:0000256" key="3">
    <source>
        <dbReference type="ARBA" id="ARBA00022801"/>
    </source>
</evidence>
<organism evidence="7 8">
    <name type="scientific">Gordonia araii NBRC 100433</name>
    <dbReference type="NCBI Taxonomy" id="1073574"/>
    <lineage>
        <taxon>Bacteria</taxon>
        <taxon>Bacillati</taxon>
        <taxon>Actinomycetota</taxon>
        <taxon>Actinomycetes</taxon>
        <taxon>Mycobacteriales</taxon>
        <taxon>Gordoniaceae</taxon>
        <taxon>Gordonia</taxon>
    </lineage>
</organism>
<dbReference type="GO" id="GO:0006508">
    <property type="term" value="P:proteolysis"/>
    <property type="evidence" value="ECO:0007669"/>
    <property type="project" value="UniProtKB-KW"/>
</dbReference>
<protein>
    <recommendedName>
        <fullName evidence="6">NlpC/P60 domain-containing protein</fullName>
    </recommendedName>
</protein>
<accession>G7GYM8</accession>
<proteinExistence type="inferred from homology"/>
<dbReference type="GO" id="GO:0008234">
    <property type="term" value="F:cysteine-type peptidase activity"/>
    <property type="evidence" value="ECO:0007669"/>
    <property type="project" value="UniProtKB-KW"/>
</dbReference>
<dbReference type="EMBL" id="BAEE01000016">
    <property type="protein sequence ID" value="GAB08703.1"/>
    <property type="molecule type" value="Genomic_DNA"/>
</dbReference>
<gene>
    <name evidence="7" type="ORF">GOARA_016_00070</name>
</gene>
<dbReference type="PROSITE" id="PS51935">
    <property type="entry name" value="NLPC_P60"/>
    <property type="match status" value="1"/>
</dbReference>
<evidence type="ECO:0000313" key="7">
    <source>
        <dbReference type="EMBL" id="GAB08703.1"/>
    </source>
</evidence>
<dbReference type="OrthoDB" id="9815778at2"/>
<evidence type="ECO:0000313" key="8">
    <source>
        <dbReference type="Proteomes" id="UP000035088"/>
    </source>
</evidence>
<dbReference type="RefSeq" id="WP_007320780.1">
    <property type="nucleotide sequence ID" value="NZ_BAEE01000016.1"/>
</dbReference>
<comment type="similarity">
    <text evidence="1">Belongs to the peptidase C40 family.</text>
</comment>
<dbReference type="STRING" id="1073574.GOARA_016_00070"/>
<name>G7GYM8_9ACTN</name>
<dbReference type="PANTHER" id="PTHR47359:SF3">
    <property type="entry name" value="NLP_P60 DOMAIN-CONTAINING PROTEIN-RELATED"/>
    <property type="match status" value="1"/>
</dbReference>
<keyword evidence="4" id="KW-0788">Thiol protease</keyword>
<feature type="region of interest" description="Disordered" evidence="5">
    <location>
        <begin position="58"/>
        <end position="85"/>
    </location>
</feature>
<dbReference type="PANTHER" id="PTHR47359">
    <property type="entry name" value="PEPTIDOGLYCAN DL-ENDOPEPTIDASE CWLO"/>
    <property type="match status" value="1"/>
</dbReference>
<keyword evidence="3" id="KW-0378">Hydrolase</keyword>
<evidence type="ECO:0000256" key="4">
    <source>
        <dbReference type="ARBA" id="ARBA00022807"/>
    </source>
</evidence>